<accession>A0AAV7LM86</accession>
<sequence length="80" mass="8719">MRTASHCISPNGIPPPGTIYGNRRMCTLGIKQRVVCRGSLFFAHTLDLLAEALLHYLAADLAALLIKRALRDSTGCKILL</sequence>
<protein>
    <submittedName>
        <fullName evidence="1">Uncharacterized protein</fullName>
    </submittedName>
</protein>
<evidence type="ECO:0000313" key="1">
    <source>
        <dbReference type="EMBL" id="KAJ1091487.1"/>
    </source>
</evidence>
<keyword evidence="2" id="KW-1185">Reference proteome</keyword>
<proteinExistence type="predicted"/>
<dbReference type="Proteomes" id="UP001066276">
    <property type="component" value="Chromosome 11"/>
</dbReference>
<evidence type="ECO:0000313" key="2">
    <source>
        <dbReference type="Proteomes" id="UP001066276"/>
    </source>
</evidence>
<organism evidence="1 2">
    <name type="scientific">Pleurodeles waltl</name>
    <name type="common">Iberian ribbed newt</name>
    <dbReference type="NCBI Taxonomy" id="8319"/>
    <lineage>
        <taxon>Eukaryota</taxon>
        <taxon>Metazoa</taxon>
        <taxon>Chordata</taxon>
        <taxon>Craniata</taxon>
        <taxon>Vertebrata</taxon>
        <taxon>Euteleostomi</taxon>
        <taxon>Amphibia</taxon>
        <taxon>Batrachia</taxon>
        <taxon>Caudata</taxon>
        <taxon>Salamandroidea</taxon>
        <taxon>Salamandridae</taxon>
        <taxon>Pleurodelinae</taxon>
        <taxon>Pleurodeles</taxon>
    </lineage>
</organism>
<comment type="caution">
    <text evidence="1">The sequence shown here is derived from an EMBL/GenBank/DDBJ whole genome shotgun (WGS) entry which is preliminary data.</text>
</comment>
<dbReference type="AlphaFoldDB" id="A0AAV7LM86"/>
<dbReference type="EMBL" id="JANPWB010000015">
    <property type="protein sequence ID" value="KAJ1091487.1"/>
    <property type="molecule type" value="Genomic_DNA"/>
</dbReference>
<name>A0AAV7LM86_PLEWA</name>
<gene>
    <name evidence="1" type="ORF">NDU88_004611</name>
</gene>
<reference evidence="1" key="1">
    <citation type="journal article" date="2022" name="bioRxiv">
        <title>Sequencing and chromosome-scale assembly of the giantPleurodeles waltlgenome.</title>
        <authorList>
            <person name="Brown T."/>
            <person name="Elewa A."/>
            <person name="Iarovenko S."/>
            <person name="Subramanian E."/>
            <person name="Araus A.J."/>
            <person name="Petzold A."/>
            <person name="Susuki M."/>
            <person name="Suzuki K.-i.T."/>
            <person name="Hayashi T."/>
            <person name="Toyoda A."/>
            <person name="Oliveira C."/>
            <person name="Osipova E."/>
            <person name="Leigh N.D."/>
            <person name="Simon A."/>
            <person name="Yun M.H."/>
        </authorList>
    </citation>
    <scope>NUCLEOTIDE SEQUENCE</scope>
    <source>
        <strain evidence="1">20211129_DDA</strain>
        <tissue evidence="1">Liver</tissue>
    </source>
</reference>